<accession>A0ACB5RHC3</accession>
<sequence>MNNFVIVFKNTHDAIDTENKLKSKEINIRVMPTPTSITKSCGICVYINENEFSKVDELIKDNYISYKAIYLRSNEGFSLFREGSEA</sequence>
<evidence type="ECO:0000313" key="1">
    <source>
        <dbReference type="EMBL" id="GKX68453.1"/>
    </source>
</evidence>
<dbReference type="EMBL" id="BROD01000001">
    <property type="protein sequence ID" value="GKX68453.1"/>
    <property type="molecule type" value="Genomic_DNA"/>
</dbReference>
<organism evidence="1 2">
    <name type="scientific">Inconstantimicrobium mannanitabidum</name>
    <dbReference type="NCBI Taxonomy" id="1604901"/>
    <lineage>
        <taxon>Bacteria</taxon>
        <taxon>Bacillati</taxon>
        <taxon>Bacillota</taxon>
        <taxon>Clostridia</taxon>
        <taxon>Eubacteriales</taxon>
        <taxon>Clostridiaceae</taxon>
        <taxon>Inconstantimicrobium</taxon>
    </lineage>
</organism>
<proteinExistence type="predicted"/>
<comment type="caution">
    <text evidence="1">The sequence shown here is derived from an EMBL/GenBank/DDBJ whole genome shotgun (WGS) entry which is preliminary data.</text>
</comment>
<keyword evidence="2" id="KW-1185">Reference proteome</keyword>
<dbReference type="Proteomes" id="UP001058074">
    <property type="component" value="Unassembled WGS sequence"/>
</dbReference>
<evidence type="ECO:0000313" key="2">
    <source>
        <dbReference type="Proteomes" id="UP001058074"/>
    </source>
</evidence>
<name>A0ACB5RHC3_9CLOT</name>
<protein>
    <submittedName>
        <fullName evidence="1">Uncharacterized protein</fullName>
    </submittedName>
</protein>
<gene>
    <name evidence="1" type="ORF">rsdtw13_37110</name>
</gene>
<reference evidence="1" key="1">
    <citation type="journal article" date="2025" name="Int. J. Syst. Evol. Microbiol.">
        <title>Inconstantimicrobium mannanitabidum sp. nov., a novel member of the family Clostridiaceae isolated from anoxic soil under the treatment of reductive soil disinfestation.</title>
        <authorList>
            <person name="Ueki A."/>
            <person name="Tonouchi A."/>
            <person name="Honma S."/>
            <person name="Kaku N."/>
            <person name="Ueki K."/>
        </authorList>
    </citation>
    <scope>NUCLEOTIDE SEQUENCE</scope>
    <source>
        <strain evidence="1">TW13</strain>
    </source>
</reference>